<accession>A0A2N5ZL62</accession>
<gene>
    <name evidence="3" type="ORF">C0601_01935</name>
</gene>
<dbReference type="PIRSF" id="PIRSF015853">
    <property type="entry name" value="Pep_DppA"/>
    <property type="match status" value="1"/>
</dbReference>
<feature type="binding site" evidence="2">
    <location>
        <position position="8"/>
    </location>
    <ligand>
        <name>Zn(2+)</name>
        <dbReference type="ChEBI" id="CHEBI:29105"/>
        <label>1</label>
    </ligand>
</feature>
<sequence>MKIYISLDMEGIAGTYNWNQERTGYGREEVVKNMQEQMEWIIQAIHESEKNSQITKITIADSHSGGDNLTYKITELDSRINLISGGPRVKYMMPGLDDTYDQIFFVGYHSGIGNINGAMDHTYSGSCIHNIWIDDIPMNEGIINAYYGGYFNIPTTVITGDKALREELKRLKILDDSLFVETKEAVGRFASASYSKDKVKRDTFEKVKEALSDSFKLPKINKKEKDITLKIELAYTSMADCAELIPSAKRIDGRTVEIVHSDYGVILDSIMAIVLLAQGGK</sequence>
<comment type="caution">
    <text evidence="3">The sequence shown here is derived from an EMBL/GenBank/DDBJ whole genome shotgun (WGS) entry which is preliminary data.</text>
</comment>
<organism evidence="3 4">
    <name type="scientific">Muiribacterium halophilum</name>
    <dbReference type="NCBI Taxonomy" id="2053465"/>
    <lineage>
        <taxon>Bacteria</taxon>
        <taxon>Candidatus Muiribacteriota</taxon>
        <taxon>Candidatus Muiribacteriia</taxon>
        <taxon>Candidatus Muiribacteriales</taxon>
        <taxon>Candidatus Muiribacteriaceae</taxon>
        <taxon>Candidatus Muiribacterium</taxon>
    </lineage>
</organism>
<proteinExistence type="predicted"/>
<dbReference type="SUPFAM" id="SSF63992">
    <property type="entry name" value="Dipeptide transport protein"/>
    <property type="match status" value="1"/>
</dbReference>
<evidence type="ECO:0000313" key="4">
    <source>
        <dbReference type="Proteomes" id="UP000234857"/>
    </source>
</evidence>
<feature type="binding site" evidence="2">
    <location>
        <position position="63"/>
    </location>
    <ligand>
        <name>Zn(2+)</name>
        <dbReference type="ChEBI" id="CHEBI:29105"/>
        <label>2</label>
    </ligand>
</feature>
<dbReference type="InterPro" id="IPR036177">
    <property type="entry name" value="Peptidase_M55_sf"/>
</dbReference>
<feature type="binding site" evidence="2">
    <location>
        <position position="109"/>
    </location>
    <ligand>
        <name>Zn(2+)</name>
        <dbReference type="ChEBI" id="CHEBI:29105"/>
        <label>2</label>
    </ligand>
</feature>
<keyword evidence="2" id="KW-0862">Zinc</keyword>
<dbReference type="Pfam" id="PF04951">
    <property type="entry name" value="Peptidase_M55"/>
    <property type="match status" value="1"/>
</dbReference>
<evidence type="ECO:0000313" key="3">
    <source>
        <dbReference type="EMBL" id="PLX19409.1"/>
    </source>
</evidence>
<dbReference type="InterPro" id="IPR027476">
    <property type="entry name" value="DppA_N"/>
</dbReference>
<reference evidence="3 4" key="1">
    <citation type="submission" date="2017-11" db="EMBL/GenBank/DDBJ databases">
        <title>Genome-resolved metagenomics identifies genetic mobility, metabolic interactions, and unexpected diversity in perchlorate-reducing communities.</title>
        <authorList>
            <person name="Barnum T.P."/>
            <person name="Figueroa I.A."/>
            <person name="Carlstrom C.I."/>
            <person name="Lucas L.N."/>
            <person name="Engelbrektson A.L."/>
            <person name="Coates J.D."/>
        </authorList>
    </citation>
    <scope>NUCLEOTIDE SEQUENCE [LARGE SCALE GENOMIC DNA]</scope>
    <source>
        <strain evidence="3">BM706</strain>
    </source>
</reference>
<keyword evidence="2" id="KW-0479">Metal-binding</keyword>
<feature type="active site" description="Nucleophile" evidence="1">
    <location>
        <position position="121"/>
    </location>
</feature>
<dbReference type="Gene3D" id="3.30.1360.130">
    <property type="entry name" value="Dipeptide transport protein"/>
    <property type="match status" value="1"/>
</dbReference>
<dbReference type="InterPro" id="IPR007035">
    <property type="entry name" value="Peptidase_M55"/>
</dbReference>
<dbReference type="AlphaFoldDB" id="A0A2N5ZL62"/>
<dbReference type="Proteomes" id="UP000234857">
    <property type="component" value="Unassembled WGS sequence"/>
</dbReference>
<dbReference type="Gene3D" id="3.40.50.10780">
    <property type="entry name" value="Dipeptide transport protein"/>
    <property type="match status" value="1"/>
</dbReference>
<dbReference type="GO" id="GO:0046872">
    <property type="term" value="F:metal ion binding"/>
    <property type="evidence" value="ECO:0007669"/>
    <property type="project" value="UniProtKB-KW"/>
</dbReference>
<dbReference type="EMBL" id="PKTG01000032">
    <property type="protein sequence ID" value="PLX19409.1"/>
    <property type="molecule type" value="Genomic_DNA"/>
</dbReference>
<protein>
    <submittedName>
        <fullName evidence="3">Peptidase</fullName>
    </submittedName>
</protein>
<feature type="binding site" evidence="2">
    <location>
        <position position="10"/>
    </location>
    <ligand>
        <name>Zn(2+)</name>
        <dbReference type="ChEBI" id="CHEBI:29105"/>
        <label>1</label>
    </ligand>
</feature>
<feature type="binding site" evidence="2">
    <location>
        <position position="8"/>
    </location>
    <ligand>
        <name>Zn(2+)</name>
        <dbReference type="ChEBI" id="CHEBI:29105"/>
        <label>2</label>
    </ligand>
</feature>
<evidence type="ECO:0000256" key="2">
    <source>
        <dbReference type="PIRSR" id="PIRSR015853-2"/>
    </source>
</evidence>
<name>A0A2N5ZL62_MUIH1</name>
<feature type="binding site" evidence="2">
    <location>
        <position position="140"/>
    </location>
    <ligand>
        <name>Zn(2+)</name>
        <dbReference type="ChEBI" id="CHEBI:29105"/>
        <label>2</label>
    </ligand>
</feature>
<evidence type="ECO:0000256" key="1">
    <source>
        <dbReference type="PIRSR" id="PIRSR015853-1"/>
    </source>
</evidence>